<dbReference type="InterPro" id="IPR028098">
    <property type="entry name" value="Glyco_trans_4-like_N"/>
</dbReference>
<dbReference type="Proteomes" id="UP001526143">
    <property type="component" value="Unassembled WGS sequence"/>
</dbReference>
<keyword evidence="4" id="KW-1185">Reference proteome</keyword>
<gene>
    <name evidence="3" type="ORF">OGM63_14145</name>
</gene>
<dbReference type="Pfam" id="PF00534">
    <property type="entry name" value="Glycos_transf_1"/>
    <property type="match status" value="1"/>
</dbReference>
<evidence type="ECO:0000259" key="2">
    <source>
        <dbReference type="Pfam" id="PF13439"/>
    </source>
</evidence>
<proteinExistence type="predicted"/>
<dbReference type="RefSeq" id="WP_263746217.1">
    <property type="nucleotide sequence ID" value="NZ_JAOWRF010000211.1"/>
</dbReference>
<reference evidence="3 4" key="1">
    <citation type="submission" date="2022-10" db="EMBL/GenBank/DDBJ databases">
        <title>Identification of biosynthetic pathway for the production of the potent trypsin inhibitor radiosumin.</title>
        <authorList>
            <person name="Fewer D.P."/>
            <person name="Delbaje E."/>
            <person name="Ouyang X."/>
            <person name="Agostino P.D."/>
            <person name="Wahlsten M."/>
            <person name="Jokela J."/>
            <person name="Permi P."/>
            <person name="Haapaniemi E."/>
            <person name="Koistinen H."/>
        </authorList>
    </citation>
    <scope>NUCLEOTIDE SEQUENCE [LARGE SCALE GENOMIC DNA]</scope>
    <source>
        <strain evidence="3 4">NIES-515</strain>
    </source>
</reference>
<feature type="domain" description="Glycosyltransferase subfamily 4-like N-terminal" evidence="2">
    <location>
        <begin position="13"/>
        <end position="210"/>
    </location>
</feature>
<accession>A0ABT3AZV8</accession>
<evidence type="ECO:0000313" key="4">
    <source>
        <dbReference type="Proteomes" id="UP001526143"/>
    </source>
</evidence>
<dbReference type="Gene3D" id="3.40.50.2000">
    <property type="entry name" value="Glycogen Phosphorylase B"/>
    <property type="match status" value="2"/>
</dbReference>
<name>A0ABT3AZV8_9CYAN</name>
<comment type="caution">
    <text evidence="3">The sequence shown here is derived from an EMBL/GenBank/DDBJ whole genome shotgun (WGS) entry which is preliminary data.</text>
</comment>
<organism evidence="3 4">
    <name type="scientific">Plectonema radiosum NIES-515</name>
    <dbReference type="NCBI Taxonomy" id="2986073"/>
    <lineage>
        <taxon>Bacteria</taxon>
        <taxon>Bacillati</taxon>
        <taxon>Cyanobacteriota</taxon>
        <taxon>Cyanophyceae</taxon>
        <taxon>Oscillatoriophycideae</taxon>
        <taxon>Oscillatoriales</taxon>
        <taxon>Microcoleaceae</taxon>
        <taxon>Plectonema</taxon>
    </lineage>
</organism>
<dbReference type="InterPro" id="IPR001296">
    <property type="entry name" value="Glyco_trans_1"/>
</dbReference>
<sequence length="407" mass="45893">MNVLHINQSDIGGGAAIAGYRLHQGLLDQGIDSRLLVETVKTSSDRVAVVPHTRRHIENQLYRFTWGFGLNYINKISSFDIPKHSFYKQADVLNFHNLHSDYFNYLAIPSLTESKPAICTLHDMWSFTGHCAYSFDCDRWKIGCGQCPYPDIYPAVSKDNTHLEWKLKNWVYSRSNLTIVTPSKWLAEQAKQSMLNCFPIHYIPYGIDTQAYQPIDTKQCRLILDIPPNKKVLMFGADNLKNDRKGGDLLLKVLQSLPESLKAEILLLTIGSSSETISDLVGMSNLNLGYISSDRLKSIAYSAADLFIFPTRADNLPLVLQESMACGTPMVSFKIGGVPDLVRPGITGYLAQPEDVEDFCNGIIQLLEDGEERDRMGQNCRAIALEEYPLEVQAQRYIELYSQLLQN</sequence>
<dbReference type="EMBL" id="JAOWRF010000211">
    <property type="protein sequence ID" value="MCV3214641.1"/>
    <property type="molecule type" value="Genomic_DNA"/>
</dbReference>
<dbReference type="Pfam" id="PF13439">
    <property type="entry name" value="Glyco_transf_4"/>
    <property type="match status" value="1"/>
</dbReference>
<evidence type="ECO:0000259" key="1">
    <source>
        <dbReference type="Pfam" id="PF00534"/>
    </source>
</evidence>
<dbReference type="SUPFAM" id="SSF53756">
    <property type="entry name" value="UDP-Glycosyltransferase/glycogen phosphorylase"/>
    <property type="match status" value="1"/>
</dbReference>
<dbReference type="PANTHER" id="PTHR12526">
    <property type="entry name" value="GLYCOSYLTRANSFERASE"/>
    <property type="match status" value="1"/>
</dbReference>
<dbReference type="CDD" id="cd03825">
    <property type="entry name" value="GT4_WcaC-like"/>
    <property type="match status" value="1"/>
</dbReference>
<protein>
    <submittedName>
        <fullName evidence="3">Glycosyltransferase family 4 protein</fullName>
    </submittedName>
</protein>
<evidence type="ECO:0000313" key="3">
    <source>
        <dbReference type="EMBL" id="MCV3214641.1"/>
    </source>
</evidence>
<feature type="domain" description="Glycosyl transferase family 1" evidence="1">
    <location>
        <begin position="243"/>
        <end position="381"/>
    </location>
</feature>